<dbReference type="OrthoDB" id="46564at2759"/>
<accession>A0A8J5XE06</accession>
<dbReference type="Pfam" id="PF10294">
    <property type="entry name" value="Methyltransf_16"/>
    <property type="match status" value="1"/>
</dbReference>
<dbReference type="Gene3D" id="3.40.50.150">
    <property type="entry name" value="Vaccinia Virus protein VP39"/>
    <property type="match status" value="1"/>
</dbReference>
<keyword evidence="2" id="KW-1185">Reference proteome</keyword>
<dbReference type="EMBL" id="JAGTXO010000046">
    <property type="protein sequence ID" value="KAG8458929.1"/>
    <property type="molecule type" value="Genomic_DNA"/>
</dbReference>
<dbReference type="CDD" id="cd02440">
    <property type="entry name" value="AdoMet_MTases"/>
    <property type="match status" value="1"/>
</dbReference>
<dbReference type="InterPro" id="IPR029063">
    <property type="entry name" value="SAM-dependent_MTases_sf"/>
</dbReference>
<evidence type="ECO:0000313" key="1">
    <source>
        <dbReference type="EMBL" id="KAG8458929.1"/>
    </source>
</evidence>
<proteinExistence type="predicted"/>
<dbReference type="Proteomes" id="UP000751190">
    <property type="component" value="Unassembled WGS sequence"/>
</dbReference>
<name>A0A8J5XE06_DIALT</name>
<dbReference type="PANTHER" id="PTHR14614:SF132">
    <property type="entry name" value="PROTEIN-LYSINE METHYLTRANSFERASE C42C1.13"/>
    <property type="match status" value="1"/>
</dbReference>
<protein>
    <recommendedName>
        <fullName evidence="3">Calmodulin-lysine N-methyltransferase</fullName>
    </recommendedName>
</protein>
<reference evidence="1" key="1">
    <citation type="submission" date="2021-05" db="EMBL/GenBank/DDBJ databases">
        <title>The genome of the haptophyte Pavlova lutheri (Diacronema luteri, Pavlovales) - a model for lipid biosynthesis in eukaryotic algae.</title>
        <authorList>
            <person name="Hulatt C.J."/>
            <person name="Posewitz M.C."/>
        </authorList>
    </citation>
    <scope>NUCLEOTIDE SEQUENCE</scope>
    <source>
        <strain evidence="1">NIVA-4/92</strain>
    </source>
</reference>
<dbReference type="InterPro" id="IPR019410">
    <property type="entry name" value="Methyltransf_16"/>
</dbReference>
<evidence type="ECO:0000313" key="2">
    <source>
        <dbReference type="Proteomes" id="UP000751190"/>
    </source>
</evidence>
<sequence length="280" mass="29796">MARRVLGATLGFAAGAGAVAAFGASPWRAREHIIIVRGERRCALRIRERRSPPPIGCHLWPASHVMLHWALDSWRDEEGAVVLEIGAGCGLTAIGLALASPPGCVHSVLATDRCAQSLSNCGANVERNGAARVVRCASWDMNDEPPCDMRAVTHVLAADVVYHGAGGQQLVDRLAHLLVANPKLEVALVLVDRFSGGAVAGMSALTGMPSATVAASALDPAIEAFERAAAGAGLALEHELLGDGVARDLTASLPFWERVRWMCLGHWEAMRLYRVRLEPR</sequence>
<dbReference type="AlphaFoldDB" id="A0A8J5XE06"/>
<dbReference type="SUPFAM" id="SSF53335">
    <property type="entry name" value="S-adenosyl-L-methionine-dependent methyltransferases"/>
    <property type="match status" value="1"/>
</dbReference>
<organism evidence="1 2">
    <name type="scientific">Diacronema lutheri</name>
    <name type="common">Unicellular marine alga</name>
    <name type="synonym">Monochrysis lutheri</name>
    <dbReference type="NCBI Taxonomy" id="2081491"/>
    <lineage>
        <taxon>Eukaryota</taxon>
        <taxon>Haptista</taxon>
        <taxon>Haptophyta</taxon>
        <taxon>Pavlovophyceae</taxon>
        <taxon>Pavlovales</taxon>
        <taxon>Pavlovaceae</taxon>
        <taxon>Diacronema</taxon>
    </lineage>
</organism>
<evidence type="ECO:0008006" key="3">
    <source>
        <dbReference type="Google" id="ProtNLM"/>
    </source>
</evidence>
<dbReference type="PANTHER" id="PTHR14614">
    <property type="entry name" value="HEPATOCELLULAR CARCINOMA-ASSOCIATED ANTIGEN"/>
    <property type="match status" value="1"/>
</dbReference>
<gene>
    <name evidence="1" type="ORF">KFE25_004263</name>
</gene>
<comment type="caution">
    <text evidence="1">The sequence shown here is derived from an EMBL/GenBank/DDBJ whole genome shotgun (WGS) entry which is preliminary data.</text>
</comment>